<dbReference type="SFLD" id="SFLDG01129">
    <property type="entry name" value="C1.5:_HAD__Beta-PGM__Phosphata"/>
    <property type="match status" value="1"/>
</dbReference>
<dbReference type="InterPro" id="IPR023198">
    <property type="entry name" value="PGP-like_dom2"/>
</dbReference>
<dbReference type="SFLD" id="SFLDS00003">
    <property type="entry name" value="Haloacid_Dehalogenase"/>
    <property type="match status" value="1"/>
</dbReference>
<dbReference type="PANTHER" id="PTHR18901">
    <property type="entry name" value="2-DEOXYGLUCOSE-6-PHOSPHATE PHOSPHATASE 2"/>
    <property type="match status" value="1"/>
</dbReference>
<dbReference type="InterPro" id="IPR041492">
    <property type="entry name" value="HAD_2"/>
</dbReference>
<dbReference type="Proteomes" id="UP000588491">
    <property type="component" value="Unassembled WGS sequence"/>
</dbReference>
<evidence type="ECO:0000313" key="2">
    <source>
        <dbReference type="Proteomes" id="UP000588491"/>
    </source>
</evidence>
<accession>A0A7Y0KBP4</accession>
<dbReference type="Gene3D" id="3.40.50.1000">
    <property type="entry name" value="HAD superfamily/HAD-like"/>
    <property type="match status" value="1"/>
</dbReference>
<comment type="caution">
    <text evidence="1">The sequence shown here is derived from an EMBL/GenBank/DDBJ whole genome shotgun (WGS) entry which is preliminary data.</text>
</comment>
<dbReference type="AlphaFoldDB" id="A0A7Y0KBP4"/>
<reference evidence="1 2" key="1">
    <citation type="submission" date="2020-04" db="EMBL/GenBank/DDBJ databases">
        <title>Bacillus sp. UniB3 isolated from commercial digestive syrup.</title>
        <authorList>
            <person name="Thorat V."/>
            <person name="Kirdat K."/>
            <person name="Tiwarekar B."/>
            <person name="Yadav A."/>
        </authorList>
    </citation>
    <scope>NUCLEOTIDE SEQUENCE [LARGE SCALE GENOMIC DNA]</scope>
    <source>
        <strain evidence="1 2">UniB3</strain>
    </source>
</reference>
<gene>
    <name evidence="1" type="ORF">HHU08_21410</name>
</gene>
<evidence type="ECO:0000313" key="1">
    <source>
        <dbReference type="EMBL" id="NMO79497.1"/>
    </source>
</evidence>
<dbReference type="InterPro" id="IPR006439">
    <property type="entry name" value="HAD-SF_hydro_IA"/>
</dbReference>
<dbReference type="NCBIfam" id="TIGR01509">
    <property type="entry name" value="HAD-SF-IA-v3"/>
    <property type="match status" value="1"/>
</dbReference>
<proteinExistence type="predicted"/>
<name>A0A7Y0KBP4_9BACI</name>
<dbReference type="InterPro" id="IPR036412">
    <property type="entry name" value="HAD-like_sf"/>
</dbReference>
<dbReference type="Pfam" id="PF13419">
    <property type="entry name" value="HAD_2"/>
    <property type="match status" value="1"/>
</dbReference>
<keyword evidence="2" id="KW-1185">Reference proteome</keyword>
<protein>
    <submittedName>
        <fullName evidence="1">HAD family phosphatase</fullName>
    </submittedName>
</protein>
<dbReference type="EMBL" id="JABBPK010000001">
    <property type="protein sequence ID" value="NMO79497.1"/>
    <property type="molecule type" value="Genomic_DNA"/>
</dbReference>
<dbReference type="SUPFAM" id="SSF56784">
    <property type="entry name" value="HAD-like"/>
    <property type="match status" value="1"/>
</dbReference>
<organism evidence="1 2">
    <name type="scientific">Niallia alba</name>
    <dbReference type="NCBI Taxonomy" id="2729105"/>
    <lineage>
        <taxon>Bacteria</taxon>
        <taxon>Bacillati</taxon>
        <taxon>Bacillota</taxon>
        <taxon>Bacilli</taxon>
        <taxon>Bacillales</taxon>
        <taxon>Bacillaceae</taxon>
        <taxon>Niallia</taxon>
    </lineage>
</organism>
<dbReference type="InterPro" id="IPR023214">
    <property type="entry name" value="HAD_sf"/>
</dbReference>
<sequence>MMVVTSVVSIERRIGLGLPSLVIFDMDGLMFDTERLAYEAWQIASDHYGFQFERVLFEQFIGITNQDIVRKMADYYGPSHPVQEWRAYMRSKKYELEHSFIRGPHFKKEGLDKLLQFLKSKGIKVAVASSSSTEVINRFLTVSDTLPFIDLYVSGEEVPKGKPSPDIFLEVCTRSKVKPKDAIVLEDSPAGIQAANNASIPAFFIPDFVKESEVICKLSPKKFVNLAEVEQYLRLL</sequence>
<dbReference type="PANTHER" id="PTHR18901:SF38">
    <property type="entry name" value="PSEUDOURIDINE-5'-PHOSPHATASE"/>
    <property type="match status" value="1"/>
</dbReference>
<dbReference type="Gene3D" id="1.10.150.240">
    <property type="entry name" value="Putative phosphatase, domain 2"/>
    <property type="match status" value="1"/>
</dbReference>